<dbReference type="Gene3D" id="1.10.10.10">
    <property type="entry name" value="Winged helix-like DNA-binding domain superfamily/Winged helix DNA-binding domain"/>
    <property type="match status" value="1"/>
</dbReference>
<dbReference type="OrthoDB" id="9785707at2"/>
<comment type="caution">
    <text evidence="4">The sequence shown here is derived from an EMBL/GenBank/DDBJ whole genome shotgun (WGS) entry which is preliminary data.</text>
</comment>
<organism evidence="4 5">
    <name type="scientific">Methyloglobulus morosus KoM1</name>
    <dbReference type="NCBI Taxonomy" id="1116472"/>
    <lineage>
        <taxon>Bacteria</taxon>
        <taxon>Pseudomonadati</taxon>
        <taxon>Pseudomonadota</taxon>
        <taxon>Gammaproteobacteria</taxon>
        <taxon>Methylococcales</taxon>
        <taxon>Methylococcaceae</taxon>
        <taxon>Methyloglobulus</taxon>
    </lineage>
</organism>
<keyword evidence="5" id="KW-1185">Reference proteome</keyword>
<dbReference type="NCBIfam" id="TIGR00732">
    <property type="entry name" value="dprA"/>
    <property type="match status" value="1"/>
</dbReference>
<sequence length="350" mass="37870">MRTPGFGGRTFLKLLETHTPSQLFSESNAALSALGLKSDIIESIKKPDWALIDNDLAWLDQDNNSVITLFDSIYPAQLKEIADPPPLLFVRGNPGLLSLPQIAMVGSRNPSASGMETATAFAKTLSLHGFVITSGLALGIDAASHRGALNAKGYTIAVAGTGLDRIYPARHIDLAIEIVNTGAMVSEFPPGTLAKANHFPRRNRIISGLCQGLLVVEAAKESGSLITARMALEQNREVFAIPGSIHNPLARGCNGLIREGAKLVETTQDILEEFHQYIQQDEKNYTATLQTTLDLEQQTLLNRVMFSPTSIDKLVEDSGLTVEILSSMLLILELQGYVETNAGGCYTRLK</sequence>
<dbReference type="InterPro" id="IPR003488">
    <property type="entry name" value="DprA"/>
</dbReference>
<name>V5DWQ4_9GAMM</name>
<dbReference type="Pfam" id="PF17782">
    <property type="entry name" value="WHD_DprA"/>
    <property type="match status" value="1"/>
</dbReference>
<dbReference type="PATRIC" id="fig|1116472.3.peg.2485"/>
<dbReference type="InterPro" id="IPR057666">
    <property type="entry name" value="DrpA_SLOG"/>
</dbReference>
<dbReference type="STRING" id="1116472.MGMO_91c00220"/>
<dbReference type="eggNOG" id="COG0758">
    <property type="taxonomic scope" value="Bacteria"/>
</dbReference>
<dbReference type="AlphaFoldDB" id="V5DWQ4"/>
<proteinExistence type="inferred from homology"/>
<feature type="domain" description="Smf/DprA SLOG" evidence="2">
    <location>
        <begin position="66"/>
        <end position="274"/>
    </location>
</feature>
<evidence type="ECO:0000259" key="3">
    <source>
        <dbReference type="Pfam" id="PF17782"/>
    </source>
</evidence>
<dbReference type="Proteomes" id="UP000017842">
    <property type="component" value="Unassembled WGS sequence"/>
</dbReference>
<accession>V5DWQ4</accession>
<dbReference type="Pfam" id="PF02481">
    <property type="entry name" value="DNA_processg_A"/>
    <property type="match status" value="1"/>
</dbReference>
<dbReference type="PANTHER" id="PTHR43022">
    <property type="entry name" value="PROTEIN SMF"/>
    <property type="match status" value="1"/>
</dbReference>
<reference evidence="4 5" key="1">
    <citation type="journal article" date="2013" name="Genome Announc.">
        <title>Draft Genome Sequence of the Methanotrophic Gammaproteobacterium Methyloglobulus morosus DSM 22980 Strain KoM1.</title>
        <authorList>
            <person name="Poehlein A."/>
            <person name="Deutzmann J.S."/>
            <person name="Daniel R."/>
            <person name="Simeonova D.D."/>
        </authorList>
    </citation>
    <scope>NUCLEOTIDE SEQUENCE [LARGE SCALE GENOMIC DNA]</scope>
    <source>
        <strain evidence="4 5">KoM1</strain>
    </source>
</reference>
<comment type="similarity">
    <text evidence="1">Belongs to the DprA/Smf family.</text>
</comment>
<dbReference type="GO" id="GO:0009294">
    <property type="term" value="P:DNA-mediated transformation"/>
    <property type="evidence" value="ECO:0007669"/>
    <property type="project" value="InterPro"/>
</dbReference>
<dbReference type="PANTHER" id="PTHR43022:SF1">
    <property type="entry name" value="PROTEIN SMF"/>
    <property type="match status" value="1"/>
</dbReference>
<evidence type="ECO:0000313" key="5">
    <source>
        <dbReference type="Proteomes" id="UP000017842"/>
    </source>
</evidence>
<dbReference type="EMBL" id="AYLO01000087">
    <property type="protein sequence ID" value="ESS71771.1"/>
    <property type="molecule type" value="Genomic_DNA"/>
</dbReference>
<evidence type="ECO:0000259" key="2">
    <source>
        <dbReference type="Pfam" id="PF02481"/>
    </source>
</evidence>
<dbReference type="InterPro" id="IPR041614">
    <property type="entry name" value="DprA_WH"/>
</dbReference>
<dbReference type="SUPFAM" id="SSF102405">
    <property type="entry name" value="MCP/YpsA-like"/>
    <property type="match status" value="1"/>
</dbReference>
<dbReference type="Gene3D" id="3.40.50.450">
    <property type="match status" value="1"/>
</dbReference>
<dbReference type="InterPro" id="IPR036388">
    <property type="entry name" value="WH-like_DNA-bd_sf"/>
</dbReference>
<feature type="domain" description="DprA winged helix" evidence="3">
    <location>
        <begin position="290"/>
        <end position="344"/>
    </location>
</feature>
<evidence type="ECO:0000313" key="4">
    <source>
        <dbReference type="EMBL" id="ESS71771.1"/>
    </source>
</evidence>
<protein>
    <submittedName>
        <fullName evidence="4">Protein Smf</fullName>
    </submittedName>
</protein>
<evidence type="ECO:0000256" key="1">
    <source>
        <dbReference type="ARBA" id="ARBA00006525"/>
    </source>
</evidence>
<dbReference type="RefSeq" id="WP_023495197.1">
    <property type="nucleotide sequence ID" value="NZ_AYLO01000087.1"/>
</dbReference>
<gene>
    <name evidence="4" type="primary">smf</name>
    <name evidence="4" type="ORF">MGMO_91c00220</name>
</gene>